<organism evidence="11 12">
    <name type="scientific">Pisum sativum</name>
    <name type="common">Garden pea</name>
    <name type="synonym">Lathyrus oleraceus</name>
    <dbReference type="NCBI Taxonomy" id="3888"/>
    <lineage>
        <taxon>Eukaryota</taxon>
        <taxon>Viridiplantae</taxon>
        <taxon>Streptophyta</taxon>
        <taxon>Embryophyta</taxon>
        <taxon>Tracheophyta</taxon>
        <taxon>Spermatophyta</taxon>
        <taxon>Magnoliopsida</taxon>
        <taxon>eudicotyledons</taxon>
        <taxon>Gunneridae</taxon>
        <taxon>Pentapetalae</taxon>
        <taxon>rosids</taxon>
        <taxon>fabids</taxon>
        <taxon>Fabales</taxon>
        <taxon>Fabaceae</taxon>
        <taxon>Papilionoideae</taxon>
        <taxon>50 kb inversion clade</taxon>
        <taxon>NPAAA clade</taxon>
        <taxon>Hologalegina</taxon>
        <taxon>IRL clade</taxon>
        <taxon>Fabeae</taxon>
        <taxon>Lathyrus</taxon>
    </lineage>
</organism>
<feature type="transmembrane region" description="Helical" evidence="9">
    <location>
        <begin position="66"/>
        <end position="86"/>
    </location>
</feature>
<dbReference type="AlphaFoldDB" id="A0A9D4VJV8"/>
<dbReference type="FunFam" id="1.20.1250.20:FF:000121">
    <property type="entry name" value="Probable inositol transporter 2"/>
    <property type="match status" value="1"/>
</dbReference>
<dbReference type="InterPro" id="IPR005828">
    <property type="entry name" value="MFS_sugar_transport-like"/>
</dbReference>
<feature type="transmembrane region" description="Helical" evidence="9">
    <location>
        <begin position="311"/>
        <end position="334"/>
    </location>
</feature>
<accession>A0A9D4VJV8</accession>
<dbReference type="InterPro" id="IPR003663">
    <property type="entry name" value="Sugar/inositol_transpt"/>
</dbReference>
<comment type="subcellular location">
    <subcellularLocation>
        <location evidence="1">Membrane</location>
        <topology evidence="1">Multi-pass membrane protein</topology>
    </subcellularLocation>
</comment>
<keyword evidence="12" id="KW-1185">Reference proteome</keyword>
<dbReference type="InterPro" id="IPR020846">
    <property type="entry name" value="MFS_dom"/>
</dbReference>
<protein>
    <submittedName>
        <fullName evidence="11">Fibroblast growth factor 3</fullName>
    </submittedName>
</protein>
<feature type="transmembrane region" description="Helical" evidence="9">
    <location>
        <begin position="184"/>
        <end position="206"/>
    </location>
</feature>
<dbReference type="PANTHER" id="PTHR48020:SF32">
    <property type="entry name" value="INOSITOL TRANSPORTER 4"/>
    <property type="match status" value="1"/>
</dbReference>
<evidence type="ECO:0000256" key="8">
    <source>
        <dbReference type="RuleBase" id="RU003346"/>
    </source>
</evidence>
<dbReference type="GO" id="GO:0005886">
    <property type="term" value="C:plasma membrane"/>
    <property type="evidence" value="ECO:0007669"/>
    <property type="project" value="UniProtKB-ARBA"/>
</dbReference>
<keyword evidence="3 8" id="KW-0813">Transport</keyword>
<reference evidence="11 12" key="1">
    <citation type="journal article" date="2022" name="Nat. Genet.">
        <title>Improved pea reference genome and pan-genome highlight genomic features and evolutionary characteristics.</title>
        <authorList>
            <person name="Yang T."/>
            <person name="Liu R."/>
            <person name="Luo Y."/>
            <person name="Hu S."/>
            <person name="Wang D."/>
            <person name="Wang C."/>
            <person name="Pandey M.K."/>
            <person name="Ge S."/>
            <person name="Xu Q."/>
            <person name="Li N."/>
            <person name="Li G."/>
            <person name="Huang Y."/>
            <person name="Saxena R.K."/>
            <person name="Ji Y."/>
            <person name="Li M."/>
            <person name="Yan X."/>
            <person name="He Y."/>
            <person name="Liu Y."/>
            <person name="Wang X."/>
            <person name="Xiang C."/>
            <person name="Varshney R.K."/>
            <person name="Ding H."/>
            <person name="Gao S."/>
            <person name="Zong X."/>
        </authorList>
    </citation>
    <scope>NUCLEOTIDE SEQUENCE [LARGE SCALE GENOMIC DNA]</scope>
    <source>
        <strain evidence="11 12">cv. Zhongwan 6</strain>
    </source>
</reference>
<dbReference type="FunFam" id="1.20.1250.20:FF:000137">
    <property type="entry name" value="Probable inositol transporter 2"/>
    <property type="match status" value="1"/>
</dbReference>
<evidence type="ECO:0000313" key="11">
    <source>
        <dbReference type="EMBL" id="KAI5385274.1"/>
    </source>
</evidence>
<name>A0A9D4VJV8_PEA</name>
<dbReference type="GO" id="GO:0005366">
    <property type="term" value="F:myo-inositol:proton symporter activity"/>
    <property type="evidence" value="ECO:0007669"/>
    <property type="project" value="TreeGrafter"/>
</dbReference>
<feature type="transmembrane region" description="Helical" evidence="9">
    <location>
        <begin position="523"/>
        <end position="547"/>
    </location>
</feature>
<feature type="domain" description="Major facilitator superfamily (MFS) profile" evidence="10">
    <location>
        <begin position="29"/>
        <end position="551"/>
    </location>
</feature>
<dbReference type="PROSITE" id="PS50850">
    <property type="entry name" value="MFS"/>
    <property type="match status" value="1"/>
</dbReference>
<evidence type="ECO:0000256" key="5">
    <source>
        <dbReference type="ARBA" id="ARBA00022847"/>
    </source>
</evidence>
<sequence>MEGGVPEADISAFRECLSLSWKNPYVLRLAFSAGIGGLLFGYDTGVISGALLYIRDDFKDVDRKTWLQEAIVSTALAGAIIGAAVGGWINDRFGRKKAILIADTLFFMGSAIMASAMNPSILIVGRVFVGLGVGMASMASPLYISEASPTRVRGALVSLNGFLITGGQFLSYLINLAFTKAPGTWRWMLGVAAVPALLQFALMIMLPESPRWLFRKGREEEAKAILKRIYPPQEAEAEINTLKESVELEIKEAESSDKVSIIKMLKTKTVRRGLYAGMGLQIFQQFVGINTVMYYSPAIIQLAGFASNRTALLLSLVTSGLNAFGSILSIYFIDKTGRKKLLLFSLFGVVLSLVVLTVVFHQSSTHSPLISAVETSRFNNTCPDYSAAMNPGGWDCMKCLKASPDCGFCAYGDNKVNLSYQLNPLLLPGACLISNDMTKDECHKEHRLWYTRGCPSKFGWLAIIGLALYIIFFSPGMGTVPWVVNSEIYPLRYRGICGGMASTSNWVSNLIVAQSFLSLTQAIGVSWTFMIFIFITVAAIVFVIVFVPETKGLPMEEVENMLERRSLNFKFWQRSSDSG</sequence>
<feature type="transmembrane region" description="Helical" evidence="9">
    <location>
        <begin position="156"/>
        <end position="178"/>
    </location>
</feature>
<evidence type="ECO:0000256" key="9">
    <source>
        <dbReference type="SAM" id="Phobius"/>
    </source>
</evidence>
<keyword evidence="4 9" id="KW-0812">Transmembrane</keyword>
<dbReference type="InterPro" id="IPR050814">
    <property type="entry name" value="Myo-inositol_Transporter"/>
</dbReference>
<dbReference type="EMBL" id="JAMSHJ010000007">
    <property type="protein sequence ID" value="KAI5385274.1"/>
    <property type="molecule type" value="Genomic_DNA"/>
</dbReference>
<dbReference type="InterPro" id="IPR036259">
    <property type="entry name" value="MFS_trans_sf"/>
</dbReference>
<proteinExistence type="inferred from homology"/>
<keyword evidence="6 9" id="KW-1133">Transmembrane helix</keyword>
<evidence type="ECO:0000256" key="4">
    <source>
        <dbReference type="ARBA" id="ARBA00022692"/>
    </source>
</evidence>
<feature type="transmembrane region" description="Helical" evidence="9">
    <location>
        <begin position="29"/>
        <end position="54"/>
    </location>
</feature>
<dbReference type="SUPFAM" id="SSF103473">
    <property type="entry name" value="MFS general substrate transporter"/>
    <property type="match status" value="1"/>
</dbReference>
<feature type="transmembrane region" description="Helical" evidence="9">
    <location>
        <begin position="98"/>
        <end position="117"/>
    </location>
</feature>
<dbReference type="InterPro" id="IPR005829">
    <property type="entry name" value="Sugar_transporter_CS"/>
</dbReference>
<dbReference type="CDD" id="cd17360">
    <property type="entry name" value="MFS_HMIT_like"/>
    <property type="match status" value="1"/>
</dbReference>
<evidence type="ECO:0000313" key="12">
    <source>
        <dbReference type="Proteomes" id="UP001058974"/>
    </source>
</evidence>
<evidence type="ECO:0000256" key="3">
    <source>
        <dbReference type="ARBA" id="ARBA00022448"/>
    </source>
</evidence>
<dbReference type="Pfam" id="PF00083">
    <property type="entry name" value="Sugar_tr"/>
    <property type="match status" value="2"/>
</dbReference>
<comment type="similarity">
    <text evidence="2 8">Belongs to the major facilitator superfamily. Sugar transporter (TC 2.A.1.1) family.</text>
</comment>
<keyword evidence="5" id="KW-0769">Symport</keyword>
<feature type="transmembrane region" description="Helical" evidence="9">
    <location>
        <begin position="123"/>
        <end position="144"/>
    </location>
</feature>
<feature type="transmembrane region" description="Helical" evidence="9">
    <location>
        <begin position="458"/>
        <end position="484"/>
    </location>
</feature>
<evidence type="ECO:0000256" key="2">
    <source>
        <dbReference type="ARBA" id="ARBA00010992"/>
    </source>
</evidence>
<dbReference type="Gramene" id="Psat07G0203400-T1">
    <property type="protein sequence ID" value="KAI5385274.1"/>
    <property type="gene ID" value="KIW84_072034"/>
</dbReference>
<evidence type="ECO:0000256" key="6">
    <source>
        <dbReference type="ARBA" id="ARBA00022989"/>
    </source>
</evidence>
<gene>
    <name evidence="11" type="ORF">KIW84_072034</name>
</gene>
<evidence type="ECO:0000256" key="7">
    <source>
        <dbReference type="ARBA" id="ARBA00023136"/>
    </source>
</evidence>
<keyword evidence="7 9" id="KW-0472">Membrane</keyword>
<feature type="transmembrane region" description="Helical" evidence="9">
    <location>
        <begin position="341"/>
        <end position="360"/>
    </location>
</feature>
<dbReference type="PANTHER" id="PTHR48020">
    <property type="entry name" value="PROTON MYO-INOSITOL COTRANSPORTER"/>
    <property type="match status" value="1"/>
</dbReference>
<evidence type="ECO:0000256" key="1">
    <source>
        <dbReference type="ARBA" id="ARBA00004141"/>
    </source>
</evidence>
<comment type="caution">
    <text evidence="11">The sequence shown here is derived from an EMBL/GenBank/DDBJ whole genome shotgun (WGS) entry which is preliminary data.</text>
</comment>
<feature type="transmembrane region" description="Helical" evidence="9">
    <location>
        <begin position="273"/>
        <end position="296"/>
    </location>
</feature>
<evidence type="ECO:0000259" key="10">
    <source>
        <dbReference type="PROSITE" id="PS50850"/>
    </source>
</evidence>
<dbReference type="PROSITE" id="PS00217">
    <property type="entry name" value="SUGAR_TRANSPORT_2"/>
    <property type="match status" value="1"/>
</dbReference>
<dbReference type="PRINTS" id="PR00171">
    <property type="entry name" value="SUGRTRNSPORT"/>
</dbReference>
<dbReference type="Gene3D" id="1.20.1250.20">
    <property type="entry name" value="MFS general substrate transporter like domains"/>
    <property type="match status" value="2"/>
</dbReference>
<dbReference type="NCBIfam" id="TIGR00879">
    <property type="entry name" value="SP"/>
    <property type="match status" value="1"/>
</dbReference>
<dbReference type="Proteomes" id="UP001058974">
    <property type="component" value="Chromosome 7"/>
</dbReference>